<sequence>MSAAEGLTQRTSNRDDGTQVLPPDETDKKYMEKGYRKKAAEVVKKPGVPSLLIAVGIPLIAGIVDGLVNSPSGAWYNQLDKPWWNPPGFLFGAAWSVLYPVMGLASWLVWADGGFQKQGYPLGLYAAQLLLNLAWPALFFGAHSIGLALVDIIILAILVALTVAAFQRVNHVAGHLLKPYLAWVIFATALTISFYIKNHGYTGASDQEEHTRE</sequence>
<name>A0ABP0TA99_9BRYO</name>
<keyword evidence="4 7" id="KW-1133">Transmembrane helix</keyword>
<evidence type="ECO:0000256" key="7">
    <source>
        <dbReference type="SAM" id="Phobius"/>
    </source>
</evidence>
<dbReference type="EMBL" id="OZ019893">
    <property type="protein sequence ID" value="CAK9190849.1"/>
    <property type="molecule type" value="Genomic_DNA"/>
</dbReference>
<evidence type="ECO:0000256" key="4">
    <source>
        <dbReference type="ARBA" id="ARBA00022989"/>
    </source>
</evidence>
<protein>
    <recommendedName>
        <fullName evidence="10">Translocator protein</fullName>
    </recommendedName>
</protein>
<dbReference type="CDD" id="cd15904">
    <property type="entry name" value="TSPO_MBR"/>
    <property type="match status" value="1"/>
</dbReference>
<organism evidence="8 9">
    <name type="scientific">Sphagnum troendelagicum</name>
    <dbReference type="NCBI Taxonomy" id="128251"/>
    <lineage>
        <taxon>Eukaryota</taxon>
        <taxon>Viridiplantae</taxon>
        <taxon>Streptophyta</taxon>
        <taxon>Embryophyta</taxon>
        <taxon>Bryophyta</taxon>
        <taxon>Sphagnophytina</taxon>
        <taxon>Sphagnopsida</taxon>
        <taxon>Sphagnales</taxon>
        <taxon>Sphagnaceae</taxon>
        <taxon>Sphagnum</taxon>
    </lineage>
</organism>
<evidence type="ECO:0000313" key="9">
    <source>
        <dbReference type="Proteomes" id="UP001497512"/>
    </source>
</evidence>
<dbReference type="InterPro" id="IPR004307">
    <property type="entry name" value="TspO_MBR"/>
</dbReference>
<evidence type="ECO:0000313" key="8">
    <source>
        <dbReference type="EMBL" id="CAK9190849.1"/>
    </source>
</evidence>
<dbReference type="Proteomes" id="UP001497512">
    <property type="component" value="Chromosome 1"/>
</dbReference>
<keyword evidence="5 7" id="KW-0472">Membrane</keyword>
<feature type="transmembrane region" description="Helical" evidence="7">
    <location>
        <begin position="88"/>
        <end position="110"/>
    </location>
</feature>
<evidence type="ECO:0000256" key="1">
    <source>
        <dbReference type="ARBA" id="ARBA00004141"/>
    </source>
</evidence>
<feature type="transmembrane region" description="Helical" evidence="7">
    <location>
        <begin position="178"/>
        <end position="196"/>
    </location>
</feature>
<comment type="similarity">
    <text evidence="2">Belongs to the TspO/BZRP family.</text>
</comment>
<proteinExistence type="inferred from homology"/>
<evidence type="ECO:0000256" key="6">
    <source>
        <dbReference type="SAM" id="MobiDB-lite"/>
    </source>
</evidence>
<feature type="transmembrane region" description="Helical" evidence="7">
    <location>
        <begin position="47"/>
        <end position="68"/>
    </location>
</feature>
<evidence type="ECO:0000256" key="3">
    <source>
        <dbReference type="ARBA" id="ARBA00022692"/>
    </source>
</evidence>
<comment type="subcellular location">
    <subcellularLocation>
        <location evidence="1">Membrane</location>
        <topology evidence="1">Multi-pass membrane protein</topology>
    </subcellularLocation>
</comment>
<feature type="region of interest" description="Disordered" evidence="6">
    <location>
        <begin position="1"/>
        <end position="27"/>
    </location>
</feature>
<reference evidence="8 9" key="1">
    <citation type="submission" date="2024-02" db="EMBL/GenBank/DDBJ databases">
        <authorList>
            <consortium name="ELIXIR-Norway"/>
            <consortium name="Elixir Norway"/>
        </authorList>
    </citation>
    <scope>NUCLEOTIDE SEQUENCE [LARGE SCALE GENOMIC DNA]</scope>
</reference>
<evidence type="ECO:0008006" key="10">
    <source>
        <dbReference type="Google" id="ProtNLM"/>
    </source>
</evidence>
<dbReference type="PANTHER" id="PTHR10057:SF0">
    <property type="entry name" value="TRANSLOCATOR PROTEIN"/>
    <property type="match status" value="1"/>
</dbReference>
<dbReference type="Gene3D" id="1.20.1260.100">
    <property type="entry name" value="TspO/MBR protein"/>
    <property type="match status" value="1"/>
</dbReference>
<dbReference type="PANTHER" id="PTHR10057">
    <property type="entry name" value="PERIPHERAL-TYPE BENZODIAZEPINE RECEPTOR"/>
    <property type="match status" value="1"/>
</dbReference>
<feature type="transmembrane region" description="Helical" evidence="7">
    <location>
        <begin position="122"/>
        <end position="139"/>
    </location>
</feature>
<keyword evidence="3 7" id="KW-0812">Transmembrane</keyword>
<evidence type="ECO:0000256" key="5">
    <source>
        <dbReference type="ARBA" id="ARBA00023136"/>
    </source>
</evidence>
<accession>A0ABP0TA99</accession>
<feature type="transmembrane region" description="Helical" evidence="7">
    <location>
        <begin position="145"/>
        <end position="166"/>
    </location>
</feature>
<keyword evidence="9" id="KW-1185">Reference proteome</keyword>
<dbReference type="Pfam" id="PF03073">
    <property type="entry name" value="TspO_MBR"/>
    <property type="match status" value="1"/>
</dbReference>
<evidence type="ECO:0000256" key="2">
    <source>
        <dbReference type="ARBA" id="ARBA00007524"/>
    </source>
</evidence>
<dbReference type="InterPro" id="IPR038330">
    <property type="entry name" value="TspO/MBR-related_sf"/>
</dbReference>
<gene>
    <name evidence="8" type="ORF">CSSPTR1EN2_LOCUS1096</name>
</gene>